<reference evidence="1" key="1">
    <citation type="journal article" date="2020" name="Nature">
        <title>Giant virus diversity and host interactions through global metagenomics.</title>
        <authorList>
            <person name="Schulz F."/>
            <person name="Roux S."/>
            <person name="Paez-Espino D."/>
            <person name="Jungbluth S."/>
            <person name="Walsh D.A."/>
            <person name="Denef V.J."/>
            <person name="McMahon K.D."/>
            <person name="Konstantinidis K.T."/>
            <person name="Eloe-Fadrosh E.A."/>
            <person name="Kyrpides N.C."/>
            <person name="Woyke T."/>
        </authorList>
    </citation>
    <scope>NUCLEOTIDE SEQUENCE</scope>
    <source>
        <strain evidence="1">GVMAG-M-3300025860-20</strain>
    </source>
</reference>
<organism evidence="1">
    <name type="scientific">viral metagenome</name>
    <dbReference type="NCBI Taxonomy" id="1070528"/>
    <lineage>
        <taxon>unclassified sequences</taxon>
        <taxon>metagenomes</taxon>
        <taxon>organismal metagenomes</taxon>
    </lineage>
</organism>
<proteinExistence type="predicted"/>
<dbReference type="AlphaFoldDB" id="A0A6C0J707"/>
<evidence type="ECO:0000313" key="1">
    <source>
        <dbReference type="EMBL" id="QHU00496.1"/>
    </source>
</evidence>
<name>A0A6C0J707_9ZZZZ</name>
<protein>
    <submittedName>
        <fullName evidence="1">Uncharacterized protein</fullName>
    </submittedName>
</protein>
<dbReference type="EMBL" id="MN740327">
    <property type="protein sequence ID" value="QHU00496.1"/>
    <property type="molecule type" value="Genomic_DNA"/>
</dbReference>
<accession>A0A6C0J707</accession>
<sequence length="109" mass="13173">MQQANMDSILVYTENKTGTIYFIINNNEMTFNIHNNESEYTIDDHTYKLDNYIMCTYLIQMDYDTALKFTYKYNMKLISYKELYYKQDTNIFTRDFKNNISLELANILC</sequence>